<dbReference type="AlphaFoldDB" id="A0A0F9FJP3"/>
<proteinExistence type="predicted"/>
<protein>
    <submittedName>
        <fullName evidence="1">Uncharacterized protein</fullName>
    </submittedName>
</protein>
<evidence type="ECO:0000313" key="1">
    <source>
        <dbReference type="EMBL" id="KKL57490.1"/>
    </source>
</evidence>
<accession>A0A0F9FJP3</accession>
<organism evidence="1">
    <name type="scientific">marine sediment metagenome</name>
    <dbReference type="NCBI Taxonomy" id="412755"/>
    <lineage>
        <taxon>unclassified sequences</taxon>
        <taxon>metagenomes</taxon>
        <taxon>ecological metagenomes</taxon>
    </lineage>
</organism>
<dbReference type="EMBL" id="LAZR01030149">
    <property type="protein sequence ID" value="KKL57490.1"/>
    <property type="molecule type" value="Genomic_DNA"/>
</dbReference>
<sequence>MNIEQVINSQKNLLAKYEKLHAVDKFVRNNAPDTDNLPAIPTRGDAN</sequence>
<name>A0A0F9FJP3_9ZZZZ</name>
<gene>
    <name evidence="1" type="ORF">LCGC14_2234920</name>
</gene>
<comment type="caution">
    <text evidence="1">The sequence shown here is derived from an EMBL/GenBank/DDBJ whole genome shotgun (WGS) entry which is preliminary data.</text>
</comment>
<reference evidence="1" key="1">
    <citation type="journal article" date="2015" name="Nature">
        <title>Complex archaea that bridge the gap between prokaryotes and eukaryotes.</title>
        <authorList>
            <person name="Spang A."/>
            <person name="Saw J.H."/>
            <person name="Jorgensen S.L."/>
            <person name="Zaremba-Niedzwiedzka K."/>
            <person name="Martijn J."/>
            <person name="Lind A.E."/>
            <person name="van Eijk R."/>
            <person name="Schleper C."/>
            <person name="Guy L."/>
            <person name="Ettema T.J."/>
        </authorList>
    </citation>
    <scope>NUCLEOTIDE SEQUENCE</scope>
</reference>